<evidence type="ECO:0000313" key="2">
    <source>
        <dbReference type="EMBL" id="BCU03481.1"/>
    </source>
</evidence>
<protein>
    <submittedName>
        <fullName evidence="2">Uncharacterized protein</fullName>
    </submittedName>
</protein>
<evidence type="ECO:0000313" key="3">
    <source>
        <dbReference type="Proteomes" id="UP001253637"/>
    </source>
</evidence>
<sequence>MEAARPSVASPKIVRARAHRHADVVLALSLDVRGGRVPRGCFFPCFFPEKKLRLGSWRVPFVAAARSFPPAPVAAVGKKRRTAKKKKRKRTAQEGDRKRKEEKGANTLFFHLSGAAACDGPRLSPAGRSRDSCCLFGSTVHSGLSDRCAPATGT</sequence>
<accession>A0A811BSU1</accession>
<proteinExistence type="predicted"/>
<organism evidence="2 3">
    <name type="scientific">Pandoravirus japonicus</name>
    <dbReference type="NCBI Taxonomy" id="2823154"/>
    <lineage>
        <taxon>Viruses</taxon>
        <taxon>Pandoravirus</taxon>
    </lineage>
</organism>
<name>A0A811BSU1_9VIRU</name>
<feature type="compositionally biased region" description="Basic and acidic residues" evidence="1">
    <location>
        <begin position="91"/>
        <end position="104"/>
    </location>
</feature>
<feature type="region of interest" description="Disordered" evidence="1">
    <location>
        <begin position="73"/>
        <end position="105"/>
    </location>
</feature>
<dbReference type="EMBL" id="LC625835">
    <property type="protein sequence ID" value="BCU03481.1"/>
    <property type="molecule type" value="Genomic_DNA"/>
</dbReference>
<feature type="compositionally biased region" description="Basic residues" evidence="1">
    <location>
        <begin position="77"/>
        <end position="90"/>
    </location>
</feature>
<dbReference type="Proteomes" id="UP001253637">
    <property type="component" value="Segment"/>
</dbReference>
<evidence type="ECO:0000256" key="1">
    <source>
        <dbReference type="SAM" id="MobiDB-lite"/>
    </source>
</evidence>
<reference evidence="2" key="1">
    <citation type="submission" date="2021-04" db="EMBL/GenBank/DDBJ databases">
        <title>Draft Genome Sequence of Pandoravirus japonicus, Isolated from the Sabaishi River of Niigata, Japan.</title>
        <authorList>
            <person name="Hosokawa N."/>
            <person name="Takahashi H."/>
            <person name="Aoki K."/>
            <person name="Takemura M."/>
        </authorList>
    </citation>
    <scope>NUCLEOTIDE SEQUENCE</scope>
</reference>